<dbReference type="Pfam" id="PF03729">
    <property type="entry name" value="DUF308"/>
    <property type="match status" value="2"/>
</dbReference>
<reference evidence="2 3" key="1">
    <citation type="submission" date="2016-10" db="EMBL/GenBank/DDBJ databases">
        <authorList>
            <person name="de Groot N.N."/>
        </authorList>
    </citation>
    <scope>NUCLEOTIDE SEQUENCE [LARGE SCALE GENOMIC DNA]</scope>
    <source>
        <strain evidence="2 3">DSM 23142</strain>
    </source>
</reference>
<dbReference type="Proteomes" id="UP000199009">
    <property type="component" value="Chromosome I"/>
</dbReference>
<organism evidence="2 3">
    <name type="scientific">Microbacterium pygmaeum</name>
    <dbReference type="NCBI Taxonomy" id="370764"/>
    <lineage>
        <taxon>Bacteria</taxon>
        <taxon>Bacillati</taxon>
        <taxon>Actinomycetota</taxon>
        <taxon>Actinomycetes</taxon>
        <taxon>Micrococcales</taxon>
        <taxon>Microbacteriaceae</taxon>
        <taxon>Microbacterium</taxon>
    </lineage>
</organism>
<keyword evidence="1" id="KW-1133">Transmembrane helix</keyword>
<dbReference type="GO" id="GO:0005886">
    <property type="term" value="C:plasma membrane"/>
    <property type="evidence" value="ECO:0007669"/>
    <property type="project" value="TreeGrafter"/>
</dbReference>
<dbReference type="InterPro" id="IPR052712">
    <property type="entry name" value="Acid_resist_chaperone_HdeD"/>
</dbReference>
<dbReference type="OrthoDB" id="3238356at2"/>
<dbReference type="AlphaFoldDB" id="A0A1G8B9E8"/>
<dbReference type="EMBL" id="LT629692">
    <property type="protein sequence ID" value="SDH29230.1"/>
    <property type="molecule type" value="Genomic_DNA"/>
</dbReference>
<proteinExistence type="predicted"/>
<dbReference type="PANTHER" id="PTHR34989">
    <property type="entry name" value="PROTEIN HDED"/>
    <property type="match status" value="1"/>
</dbReference>
<dbReference type="PANTHER" id="PTHR34989:SF1">
    <property type="entry name" value="PROTEIN HDED"/>
    <property type="match status" value="1"/>
</dbReference>
<evidence type="ECO:0000313" key="3">
    <source>
        <dbReference type="Proteomes" id="UP000199009"/>
    </source>
</evidence>
<gene>
    <name evidence="2" type="ORF">SAMN04489810_2641</name>
</gene>
<sequence length="187" mass="19362">MSTEYAAADKSAVNGIRTALGIGGVLAVIVGILILVWPGKTAMVVTAIIAIYAIAAGLVYAALGIFSKTKGGWSRVGHIALGILFIIAGIVAFLNLGATTAWLALFLGILVGIMWIVEGIVSLSTLGSAASKTWTVIFAIISIIAGIVLLFSPIWGAAVLWWLIGIGIIVLGIIQIVRAFSFGKNDL</sequence>
<name>A0A1G8B9E8_9MICO</name>
<evidence type="ECO:0000256" key="1">
    <source>
        <dbReference type="SAM" id="Phobius"/>
    </source>
</evidence>
<feature type="transmembrane region" description="Helical" evidence="1">
    <location>
        <begin position="133"/>
        <end position="154"/>
    </location>
</feature>
<accession>A0A1G8B9E8</accession>
<keyword evidence="1" id="KW-0812">Transmembrane</keyword>
<protein>
    <submittedName>
        <fullName evidence="2">Uncharacterized membrane protein HdeD, DUF308 family</fullName>
    </submittedName>
</protein>
<feature type="transmembrane region" description="Helical" evidence="1">
    <location>
        <begin position="160"/>
        <end position="180"/>
    </location>
</feature>
<keyword evidence="3" id="KW-1185">Reference proteome</keyword>
<dbReference type="STRING" id="370764.SAMN04489810_2641"/>
<keyword evidence="1" id="KW-0472">Membrane</keyword>
<dbReference type="RefSeq" id="WP_091491003.1">
    <property type="nucleotide sequence ID" value="NZ_LT629692.1"/>
</dbReference>
<dbReference type="InterPro" id="IPR005325">
    <property type="entry name" value="DUF308_memb"/>
</dbReference>
<evidence type="ECO:0000313" key="2">
    <source>
        <dbReference type="EMBL" id="SDH29230.1"/>
    </source>
</evidence>
<feature type="transmembrane region" description="Helical" evidence="1">
    <location>
        <begin position="43"/>
        <end position="66"/>
    </location>
</feature>
<feature type="transmembrane region" description="Helical" evidence="1">
    <location>
        <begin position="19"/>
        <end position="37"/>
    </location>
</feature>
<feature type="transmembrane region" description="Helical" evidence="1">
    <location>
        <begin position="102"/>
        <end position="121"/>
    </location>
</feature>
<feature type="transmembrane region" description="Helical" evidence="1">
    <location>
        <begin position="78"/>
        <end position="96"/>
    </location>
</feature>